<name>A0A1H1RJ02_9ACTN</name>
<feature type="compositionally biased region" description="Basic and acidic residues" evidence="1">
    <location>
        <begin position="32"/>
        <end position="52"/>
    </location>
</feature>
<evidence type="ECO:0000313" key="2">
    <source>
        <dbReference type="EMBL" id="SDS35714.1"/>
    </source>
</evidence>
<evidence type="ECO:0000313" key="3">
    <source>
        <dbReference type="Proteomes" id="UP000198859"/>
    </source>
</evidence>
<evidence type="ECO:0000256" key="1">
    <source>
        <dbReference type="SAM" id="MobiDB-lite"/>
    </source>
</evidence>
<proteinExistence type="predicted"/>
<reference evidence="3" key="1">
    <citation type="submission" date="2016-10" db="EMBL/GenBank/DDBJ databases">
        <authorList>
            <person name="Varghese N."/>
            <person name="Submissions S."/>
        </authorList>
    </citation>
    <scope>NUCLEOTIDE SEQUENCE [LARGE SCALE GENOMIC DNA]</scope>
    <source>
        <strain evidence="3">DSM 22127</strain>
    </source>
</reference>
<keyword evidence="3" id="KW-1185">Reference proteome</keyword>
<protein>
    <submittedName>
        <fullName evidence="2">Uncharacterized protein</fullName>
    </submittedName>
</protein>
<dbReference type="EMBL" id="LT629757">
    <property type="protein sequence ID" value="SDS35714.1"/>
    <property type="molecule type" value="Genomic_DNA"/>
</dbReference>
<accession>A0A1H1RJ02</accession>
<sequence>MAIKIPGKRLDERVEQILRDPKTYFARARKNARAEVEAERQQQSERHLPRPA</sequence>
<dbReference type="STRING" id="642780.SAMN04488570_1701"/>
<gene>
    <name evidence="2" type="ORF">SAMN04488570_1701</name>
</gene>
<feature type="region of interest" description="Disordered" evidence="1">
    <location>
        <begin position="31"/>
        <end position="52"/>
    </location>
</feature>
<organism evidence="2 3">
    <name type="scientific">Nocardioides scoriae</name>
    <dbReference type="NCBI Taxonomy" id="642780"/>
    <lineage>
        <taxon>Bacteria</taxon>
        <taxon>Bacillati</taxon>
        <taxon>Actinomycetota</taxon>
        <taxon>Actinomycetes</taxon>
        <taxon>Propionibacteriales</taxon>
        <taxon>Nocardioidaceae</taxon>
        <taxon>Nocardioides</taxon>
    </lineage>
</organism>
<dbReference type="Proteomes" id="UP000198859">
    <property type="component" value="Chromosome I"/>
</dbReference>
<dbReference type="RefSeq" id="WP_157682797.1">
    <property type="nucleotide sequence ID" value="NZ_LT629757.1"/>
</dbReference>
<dbReference type="AlphaFoldDB" id="A0A1H1RJ02"/>